<accession>A0A478FTE8</accession>
<keyword evidence="2" id="KW-0812">Transmembrane</keyword>
<keyword evidence="2" id="KW-0472">Membrane</keyword>
<evidence type="ECO:0000256" key="1">
    <source>
        <dbReference type="SAM" id="MobiDB-lite"/>
    </source>
</evidence>
<proteinExistence type="predicted"/>
<keyword evidence="2" id="KW-1133">Transmembrane helix</keyword>
<evidence type="ECO:0000313" key="3">
    <source>
        <dbReference type="EMBL" id="GCE63365.1"/>
    </source>
</evidence>
<gene>
    <name evidence="3" type="ORF">MHSWG343_03610</name>
</gene>
<feature type="region of interest" description="Disordered" evidence="1">
    <location>
        <begin position="324"/>
        <end position="354"/>
    </location>
</feature>
<dbReference type="EMBL" id="BIMN01000001">
    <property type="protein sequence ID" value="GCE63365.1"/>
    <property type="molecule type" value="Genomic_DNA"/>
</dbReference>
<organism evidence="3 4">
    <name type="scientific">Candidatus Mycoplasma haematohominis</name>
    <dbReference type="NCBI Taxonomy" id="1494318"/>
    <lineage>
        <taxon>Bacteria</taxon>
        <taxon>Bacillati</taxon>
        <taxon>Mycoplasmatota</taxon>
        <taxon>Mollicutes</taxon>
        <taxon>Mycoplasmataceae</taxon>
        <taxon>Mycoplasma</taxon>
    </lineage>
</organism>
<name>A0A478FTE8_9MOLU</name>
<dbReference type="AlphaFoldDB" id="A0A478FTE8"/>
<feature type="transmembrane region" description="Helical" evidence="2">
    <location>
        <begin position="290"/>
        <end position="307"/>
    </location>
</feature>
<evidence type="ECO:0000313" key="4">
    <source>
        <dbReference type="Proteomes" id="UP000324831"/>
    </source>
</evidence>
<feature type="transmembrane region" description="Helical" evidence="2">
    <location>
        <begin position="91"/>
        <end position="110"/>
    </location>
</feature>
<feature type="transmembrane region" description="Helical" evidence="2">
    <location>
        <begin position="206"/>
        <end position="228"/>
    </location>
</feature>
<evidence type="ECO:0000256" key="2">
    <source>
        <dbReference type="SAM" id="Phobius"/>
    </source>
</evidence>
<sequence length="354" mass="40085">MFIRNSSSRATTIPLHWLIFSAIFIPIFGFSQLIAHALKVPEVAVVGMAAFLLMMCYLLDIFIYSTSVRKRVDKAIVLKPILNLRDIKKNATIIAGLEIFCCLALLGYIWATVYDHEVLKSVLRYSELTTGVSAFVLKLLSQKKVTDITKKENIQEVVSVFKQVKGGIESVWSKLFNALVPLASLSKLISLILVVASIIKNGLENVSIWILLSPLGVVLIFLLIDLYIHYFNIWRPINDPELEVDDGTRAKIIRQTKKILSFCLLNLVLITAEILSIWLLGEFPEKELKYVYLAIGFLTSIPLVMQVDARYTFWKDFGDLVIDPYDDEKPISSGDKKEEIKEETAKQEETPEPN</sequence>
<feature type="transmembrane region" description="Helical" evidence="2">
    <location>
        <begin position="259"/>
        <end position="278"/>
    </location>
</feature>
<dbReference type="Proteomes" id="UP000324831">
    <property type="component" value="Unassembled WGS sequence"/>
</dbReference>
<comment type="caution">
    <text evidence="3">The sequence shown here is derived from an EMBL/GenBank/DDBJ whole genome shotgun (WGS) entry which is preliminary data.</text>
</comment>
<feature type="transmembrane region" description="Helical" evidence="2">
    <location>
        <begin position="12"/>
        <end position="31"/>
    </location>
</feature>
<feature type="compositionally biased region" description="Basic and acidic residues" evidence="1">
    <location>
        <begin position="327"/>
        <end position="354"/>
    </location>
</feature>
<feature type="transmembrane region" description="Helical" evidence="2">
    <location>
        <begin position="175"/>
        <end position="200"/>
    </location>
</feature>
<reference evidence="3 4" key="1">
    <citation type="submission" date="2019-01" db="EMBL/GenBank/DDBJ databases">
        <title>Draft genome sequences of Candidatus Mycoplasma haemohominis SWG34-3 identified from a patient with pyrexia, anemia and liver dysfunction.</title>
        <authorList>
            <person name="Sekizuka T."/>
            <person name="Hattori N."/>
            <person name="Katano H."/>
            <person name="Takuma T."/>
            <person name="Ito T."/>
            <person name="Arai N."/>
            <person name="Yanai R."/>
            <person name="Ishii S."/>
            <person name="Miura Y."/>
            <person name="Tokunaga T."/>
            <person name="Watanabe H."/>
            <person name="Nomura N."/>
            <person name="Eguchi J."/>
            <person name="Arai T."/>
            <person name="Hasegawa H."/>
            <person name="Nakamaki T."/>
            <person name="Wakita T."/>
            <person name="Niki Y."/>
            <person name="Kuroda M."/>
        </authorList>
    </citation>
    <scope>NUCLEOTIDE SEQUENCE [LARGE SCALE GENOMIC DNA]</scope>
    <source>
        <strain evidence="3">SWG34-3</strain>
    </source>
</reference>
<protein>
    <submittedName>
        <fullName evidence="3">Uncharacterized protein</fullName>
    </submittedName>
</protein>
<feature type="transmembrane region" description="Helical" evidence="2">
    <location>
        <begin position="43"/>
        <end position="64"/>
    </location>
</feature>